<keyword evidence="1" id="KW-1133">Transmembrane helix</keyword>
<dbReference type="Proteomes" id="UP001500842">
    <property type="component" value="Unassembled WGS sequence"/>
</dbReference>
<dbReference type="EMBL" id="BAAAOR010000005">
    <property type="protein sequence ID" value="GAA1505306.1"/>
    <property type="molecule type" value="Genomic_DNA"/>
</dbReference>
<evidence type="ECO:0000313" key="2">
    <source>
        <dbReference type="EMBL" id="GAA1505306.1"/>
    </source>
</evidence>
<sequence length="122" mass="13195">MGGASGAPHDVRSLHMDLVWTIIVTLVGGTIIGVIGKAVAPGDRDKIPFWLTVVCGIVGMLVGSLVYWWLFGHNNKPFDGHEPTWDNATNGIDWWRHIWQIAVAAVAVVVAAGLTGRSRTRV</sequence>
<evidence type="ECO:0000313" key="3">
    <source>
        <dbReference type="Proteomes" id="UP001500842"/>
    </source>
</evidence>
<feature type="transmembrane region" description="Helical" evidence="1">
    <location>
        <begin position="97"/>
        <end position="116"/>
    </location>
</feature>
<feature type="transmembrane region" description="Helical" evidence="1">
    <location>
        <begin position="47"/>
        <end position="70"/>
    </location>
</feature>
<keyword evidence="1" id="KW-0812">Transmembrane</keyword>
<protein>
    <recommendedName>
        <fullName evidence="4">Integral membrane protein</fullName>
    </recommendedName>
</protein>
<organism evidence="2 3">
    <name type="scientific">Nocardioides humi</name>
    <dbReference type="NCBI Taxonomy" id="449461"/>
    <lineage>
        <taxon>Bacteria</taxon>
        <taxon>Bacillati</taxon>
        <taxon>Actinomycetota</taxon>
        <taxon>Actinomycetes</taxon>
        <taxon>Propionibacteriales</taxon>
        <taxon>Nocardioidaceae</taxon>
        <taxon>Nocardioides</taxon>
    </lineage>
</organism>
<evidence type="ECO:0000256" key="1">
    <source>
        <dbReference type="SAM" id="Phobius"/>
    </source>
</evidence>
<proteinExistence type="predicted"/>
<name>A0ABN1ZVH2_9ACTN</name>
<feature type="transmembrane region" description="Helical" evidence="1">
    <location>
        <begin position="18"/>
        <end position="40"/>
    </location>
</feature>
<reference evidence="2 3" key="1">
    <citation type="journal article" date="2019" name="Int. J. Syst. Evol. Microbiol.">
        <title>The Global Catalogue of Microorganisms (GCM) 10K type strain sequencing project: providing services to taxonomists for standard genome sequencing and annotation.</title>
        <authorList>
            <consortium name="The Broad Institute Genomics Platform"/>
            <consortium name="The Broad Institute Genome Sequencing Center for Infectious Disease"/>
            <person name="Wu L."/>
            <person name="Ma J."/>
        </authorList>
    </citation>
    <scope>NUCLEOTIDE SEQUENCE [LARGE SCALE GENOMIC DNA]</scope>
    <source>
        <strain evidence="2 3">JCM 14942</strain>
    </source>
</reference>
<accession>A0ABN1ZVH2</accession>
<gene>
    <name evidence="2" type="ORF">GCM10009788_06110</name>
</gene>
<keyword evidence="3" id="KW-1185">Reference proteome</keyword>
<keyword evidence="1" id="KW-0472">Membrane</keyword>
<evidence type="ECO:0008006" key="4">
    <source>
        <dbReference type="Google" id="ProtNLM"/>
    </source>
</evidence>
<comment type="caution">
    <text evidence="2">The sequence shown here is derived from an EMBL/GenBank/DDBJ whole genome shotgun (WGS) entry which is preliminary data.</text>
</comment>